<keyword evidence="6" id="KW-0633">Potassium transport</keyword>
<evidence type="ECO:0000256" key="8">
    <source>
        <dbReference type="ARBA" id="ARBA00022958"/>
    </source>
</evidence>
<keyword evidence="7 13" id="KW-0812">Transmembrane</keyword>
<sequence>MHFLSIIHIIGLLLTATGSSMILPLFCAMYYGESDVTAFLLAILINVGIGLPSWLYTKKHTELNIRDGIIIAVVGWIIVSSGSGLPFMIHGSIPSFTDAFFEMMSGYTTTGATILTDIEALPHGLLLWRSETHLLGGMGFLTLIILFMPKGMGGLRLFRAESSPGQSFTGEKFAARTKDTMVRLWSVYLGLNFLQVILLAGGGMELFDALCTAFGTLSTSGYSPKNASIGFYNNAYFDWVIIFFMFLGGTSFVLLYHMMYGGIKEIVRNTEFKWYAFLIAFFCLAVSLILWWHGTYSGIVESVRYGTFQVMSLLTTTGFATADYEKWPQAAQMFLYVSCLIGGCAGSTASGIKIVHYVIVCKFIWGTVRKSFFQPMSIVSVRLNGKQIDISMINMAICYFIVNIFIIFIGGCFMTLVDDMDYVTAMSSVISALMTIGPGFGEIGPSENFHAISNIGKWFLSWNMMVGRLELFSALVIFYPSFWKK</sequence>
<evidence type="ECO:0000256" key="2">
    <source>
        <dbReference type="ARBA" id="ARBA00009137"/>
    </source>
</evidence>
<proteinExistence type="inferred from homology"/>
<feature type="binding site" evidence="12">
    <location>
        <position position="109"/>
    </location>
    <ligand>
        <name>K(+)</name>
        <dbReference type="ChEBI" id="CHEBI:29103"/>
    </ligand>
</feature>
<dbReference type="GO" id="GO:0046872">
    <property type="term" value="F:metal ion binding"/>
    <property type="evidence" value="ECO:0007669"/>
    <property type="project" value="UniProtKB-KW"/>
</dbReference>
<reference evidence="14 15" key="1">
    <citation type="submission" date="2017-01" db="EMBL/GenBank/DDBJ databases">
        <title>The cable genome- insights into the physiology and evolution of filamentous bacteria capable of sulfide oxidation via long distance electron transfer.</title>
        <authorList>
            <person name="Schreiber L."/>
            <person name="Bjerg J.T."/>
            <person name="Boggild A."/>
            <person name="Van De Vossenberg J."/>
            <person name="Meysman F."/>
            <person name="Nielsen L.P."/>
            <person name="Schramm A."/>
            <person name="Kjeldsen K.U."/>
        </authorList>
    </citation>
    <scope>NUCLEOTIDE SEQUENCE [LARGE SCALE GENOMIC DNA]</scope>
    <source>
        <strain evidence="14">MCF</strain>
    </source>
</reference>
<evidence type="ECO:0000256" key="13">
    <source>
        <dbReference type="SAM" id="Phobius"/>
    </source>
</evidence>
<dbReference type="InterPro" id="IPR004772">
    <property type="entry name" value="TrkH"/>
</dbReference>
<feature type="transmembrane region" description="Helical" evidence="13">
    <location>
        <begin position="333"/>
        <end position="360"/>
    </location>
</feature>
<keyword evidence="8 12" id="KW-0630">Potassium</keyword>
<evidence type="ECO:0000313" key="15">
    <source>
        <dbReference type="Proteomes" id="UP000287853"/>
    </source>
</evidence>
<keyword evidence="10" id="KW-0406">Ion transport</keyword>
<comment type="caution">
    <text evidence="14">The sequence shown here is derived from an EMBL/GenBank/DDBJ whole genome shotgun (WGS) entry which is preliminary data.</text>
</comment>
<evidence type="ECO:0000256" key="9">
    <source>
        <dbReference type="ARBA" id="ARBA00022989"/>
    </source>
</evidence>
<dbReference type="AlphaFoldDB" id="A0A444IQ59"/>
<keyword evidence="15" id="KW-1185">Reference proteome</keyword>
<dbReference type="InterPro" id="IPR003445">
    <property type="entry name" value="Cat_transpt"/>
</dbReference>
<comment type="subcellular location">
    <subcellularLocation>
        <location evidence="1">Cell inner membrane</location>
        <topology evidence="1">Multi-pass membrane protein</topology>
    </subcellularLocation>
</comment>
<evidence type="ECO:0000256" key="6">
    <source>
        <dbReference type="ARBA" id="ARBA00022538"/>
    </source>
</evidence>
<evidence type="ECO:0000256" key="11">
    <source>
        <dbReference type="ARBA" id="ARBA00023136"/>
    </source>
</evidence>
<feature type="transmembrane region" description="Helical" evidence="13">
    <location>
        <begin position="462"/>
        <end position="482"/>
    </location>
</feature>
<dbReference type="PANTHER" id="PTHR32024">
    <property type="entry name" value="TRK SYSTEM POTASSIUM UPTAKE PROTEIN TRKG-RELATED"/>
    <property type="match status" value="1"/>
</dbReference>
<dbReference type="Pfam" id="PF02386">
    <property type="entry name" value="TrkH"/>
    <property type="match status" value="1"/>
</dbReference>
<keyword evidence="4" id="KW-1003">Cell membrane</keyword>
<feature type="transmembrane region" description="Helical" evidence="13">
    <location>
        <begin position="68"/>
        <end position="89"/>
    </location>
</feature>
<keyword evidence="12" id="KW-0479">Metal-binding</keyword>
<evidence type="ECO:0000256" key="5">
    <source>
        <dbReference type="ARBA" id="ARBA00022519"/>
    </source>
</evidence>
<feature type="transmembrane region" description="Helical" evidence="13">
    <location>
        <begin position="7"/>
        <end position="31"/>
    </location>
</feature>
<evidence type="ECO:0000256" key="1">
    <source>
        <dbReference type="ARBA" id="ARBA00004429"/>
    </source>
</evidence>
<dbReference type="EMBL" id="MTKO01000137">
    <property type="protein sequence ID" value="RWX42953.1"/>
    <property type="molecule type" value="Genomic_DNA"/>
</dbReference>
<evidence type="ECO:0000256" key="7">
    <source>
        <dbReference type="ARBA" id="ARBA00022692"/>
    </source>
</evidence>
<organism evidence="14 15">
    <name type="scientific">Candidatus Electrothrix aarhusensis</name>
    <dbReference type="NCBI Taxonomy" id="1859131"/>
    <lineage>
        <taxon>Bacteria</taxon>
        <taxon>Pseudomonadati</taxon>
        <taxon>Thermodesulfobacteriota</taxon>
        <taxon>Desulfobulbia</taxon>
        <taxon>Desulfobulbales</taxon>
        <taxon>Desulfobulbaceae</taxon>
        <taxon>Candidatus Electrothrix</taxon>
    </lineage>
</organism>
<evidence type="ECO:0000313" key="14">
    <source>
        <dbReference type="EMBL" id="RWX42953.1"/>
    </source>
</evidence>
<feature type="binding site" evidence="12">
    <location>
        <position position="316"/>
    </location>
    <ligand>
        <name>K(+)</name>
        <dbReference type="ChEBI" id="CHEBI:29103"/>
    </ligand>
</feature>
<feature type="binding site" evidence="12">
    <location>
        <position position="110"/>
    </location>
    <ligand>
        <name>K(+)</name>
        <dbReference type="ChEBI" id="CHEBI:29103"/>
    </ligand>
</feature>
<dbReference type="PANTHER" id="PTHR32024:SF2">
    <property type="entry name" value="TRK SYSTEM POTASSIUM UPTAKE PROTEIN TRKG-RELATED"/>
    <property type="match status" value="1"/>
</dbReference>
<feature type="transmembrane region" description="Helical" evidence="13">
    <location>
        <begin position="132"/>
        <end position="149"/>
    </location>
</feature>
<evidence type="ECO:0000256" key="10">
    <source>
        <dbReference type="ARBA" id="ARBA00023065"/>
    </source>
</evidence>
<keyword evidence="3" id="KW-0813">Transport</keyword>
<dbReference type="Proteomes" id="UP000287853">
    <property type="component" value="Unassembled WGS sequence"/>
</dbReference>
<feature type="transmembrane region" description="Helical" evidence="13">
    <location>
        <begin position="239"/>
        <end position="260"/>
    </location>
</feature>
<evidence type="ECO:0000256" key="4">
    <source>
        <dbReference type="ARBA" id="ARBA00022475"/>
    </source>
</evidence>
<feature type="binding site" evidence="12">
    <location>
        <position position="317"/>
    </location>
    <ligand>
        <name>K(+)</name>
        <dbReference type="ChEBI" id="CHEBI:29103"/>
    </ligand>
</feature>
<feature type="transmembrane region" description="Helical" evidence="13">
    <location>
        <begin position="182"/>
        <end position="200"/>
    </location>
</feature>
<evidence type="ECO:0000256" key="12">
    <source>
        <dbReference type="PIRSR" id="PIRSR006247-1"/>
    </source>
</evidence>
<dbReference type="GO" id="GO:0005886">
    <property type="term" value="C:plasma membrane"/>
    <property type="evidence" value="ECO:0007669"/>
    <property type="project" value="UniProtKB-SubCell"/>
</dbReference>
<dbReference type="GO" id="GO:0015379">
    <property type="term" value="F:potassium:chloride symporter activity"/>
    <property type="evidence" value="ECO:0007669"/>
    <property type="project" value="InterPro"/>
</dbReference>
<accession>A0A444IQ59</accession>
<keyword evidence="11 13" id="KW-0472">Membrane</keyword>
<protein>
    <submittedName>
        <fullName evidence="14">Trk system potassium uptake protein TrkH</fullName>
    </submittedName>
</protein>
<name>A0A444IQ59_9BACT</name>
<feature type="transmembrane region" description="Helical" evidence="13">
    <location>
        <begin position="396"/>
        <end position="416"/>
    </location>
</feature>
<feature type="transmembrane region" description="Helical" evidence="13">
    <location>
        <begin position="37"/>
        <end position="56"/>
    </location>
</feature>
<feature type="transmembrane region" description="Helical" evidence="13">
    <location>
        <begin position="272"/>
        <end position="292"/>
    </location>
</feature>
<keyword evidence="5" id="KW-0997">Cell inner membrane</keyword>
<comment type="similarity">
    <text evidence="2">Belongs to the TrkH potassium transport family.</text>
</comment>
<evidence type="ECO:0000256" key="3">
    <source>
        <dbReference type="ARBA" id="ARBA00022448"/>
    </source>
</evidence>
<keyword evidence="9 13" id="KW-1133">Transmembrane helix</keyword>
<gene>
    <name evidence="14" type="ORF">H206_00463</name>
</gene>
<dbReference type="PIRSF" id="PIRSF006247">
    <property type="entry name" value="TrkH"/>
    <property type="match status" value="1"/>
</dbReference>